<evidence type="ECO:0000256" key="6">
    <source>
        <dbReference type="ARBA" id="ARBA00022989"/>
    </source>
</evidence>
<dbReference type="PATRIC" id="fig|82380.10.peg.330"/>
<comment type="subcellular location">
    <subcellularLocation>
        <location evidence="1">Cell membrane</location>
        <topology evidence="1">Multi-pass membrane protein</topology>
    </subcellularLocation>
</comment>
<evidence type="ECO:0000256" key="3">
    <source>
        <dbReference type="ARBA" id="ARBA00022448"/>
    </source>
</evidence>
<feature type="transmembrane region" description="Helical" evidence="8">
    <location>
        <begin position="114"/>
        <end position="133"/>
    </location>
</feature>
<evidence type="ECO:0000313" key="9">
    <source>
        <dbReference type="EMBL" id="KJL26110.1"/>
    </source>
</evidence>
<dbReference type="SUPFAM" id="SSF81345">
    <property type="entry name" value="ABC transporter involved in vitamin B12 uptake, BtuC"/>
    <property type="match status" value="1"/>
</dbReference>
<dbReference type="Proteomes" id="UP000033725">
    <property type="component" value="Unassembled WGS sequence"/>
</dbReference>
<dbReference type="InterPro" id="IPR000522">
    <property type="entry name" value="ABC_transptr_permease_BtuC"/>
</dbReference>
<evidence type="ECO:0000256" key="8">
    <source>
        <dbReference type="SAM" id="Phobius"/>
    </source>
</evidence>
<keyword evidence="3" id="KW-0813">Transport</keyword>
<dbReference type="GO" id="GO:0005886">
    <property type="term" value="C:plasma membrane"/>
    <property type="evidence" value="ECO:0007669"/>
    <property type="project" value="UniProtKB-SubCell"/>
</dbReference>
<feature type="transmembrane region" description="Helical" evidence="8">
    <location>
        <begin position="257"/>
        <end position="284"/>
    </location>
</feature>
<feature type="transmembrane region" description="Helical" evidence="8">
    <location>
        <begin position="290"/>
        <end position="309"/>
    </location>
</feature>
<comment type="caution">
    <text evidence="9">The sequence shown here is derived from an EMBL/GenBank/DDBJ whole genome shotgun (WGS) entry which is preliminary data.</text>
</comment>
<comment type="similarity">
    <text evidence="2">Belongs to the binding-protein-dependent transport system permease family. FecCD subfamily.</text>
</comment>
<dbReference type="AlphaFoldDB" id="A0A0F0L153"/>
<keyword evidence="6 8" id="KW-1133">Transmembrane helix</keyword>
<dbReference type="GO" id="GO:0033214">
    <property type="term" value="P:siderophore-iron import into cell"/>
    <property type="evidence" value="ECO:0007669"/>
    <property type="project" value="TreeGrafter"/>
</dbReference>
<dbReference type="GO" id="GO:0022857">
    <property type="term" value="F:transmembrane transporter activity"/>
    <property type="evidence" value="ECO:0007669"/>
    <property type="project" value="InterPro"/>
</dbReference>
<dbReference type="EMBL" id="JYIV01000013">
    <property type="protein sequence ID" value="KJL26110.1"/>
    <property type="molecule type" value="Genomic_DNA"/>
</dbReference>
<keyword evidence="5 8" id="KW-0812">Transmembrane</keyword>
<feature type="transmembrane region" description="Helical" evidence="8">
    <location>
        <begin position="211"/>
        <end position="229"/>
    </location>
</feature>
<evidence type="ECO:0000256" key="7">
    <source>
        <dbReference type="ARBA" id="ARBA00023136"/>
    </source>
</evidence>
<protein>
    <submittedName>
        <fullName evidence="9">Ferric enterobactin transport system permease protein FepG</fullName>
    </submittedName>
</protein>
<feature type="transmembrane region" description="Helical" evidence="8">
    <location>
        <begin position="139"/>
        <end position="157"/>
    </location>
</feature>
<evidence type="ECO:0000256" key="4">
    <source>
        <dbReference type="ARBA" id="ARBA00022475"/>
    </source>
</evidence>
<keyword evidence="4" id="KW-1003">Cell membrane</keyword>
<dbReference type="Pfam" id="PF01032">
    <property type="entry name" value="FecCD"/>
    <property type="match status" value="1"/>
</dbReference>
<evidence type="ECO:0000256" key="1">
    <source>
        <dbReference type="ARBA" id="ARBA00004651"/>
    </source>
</evidence>
<dbReference type="PANTHER" id="PTHR30472">
    <property type="entry name" value="FERRIC ENTEROBACTIN TRANSPORT SYSTEM PERMEASE PROTEIN"/>
    <property type="match status" value="1"/>
</dbReference>
<dbReference type="OrthoDB" id="4455417at2"/>
<feature type="transmembrane region" description="Helical" evidence="8">
    <location>
        <begin position="169"/>
        <end position="191"/>
    </location>
</feature>
<dbReference type="Gene3D" id="1.10.3470.10">
    <property type="entry name" value="ABC transporter involved in vitamin B12 uptake, BtuC"/>
    <property type="match status" value="1"/>
</dbReference>
<feature type="transmembrane region" description="Helical" evidence="8">
    <location>
        <begin position="84"/>
        <end position="102"/>
    </location>
</feature>
<proteinExistence type="inferred from homology"/>
<sequence length="349" mass="35822">MSPRTVALTSDDRVLRGERWSFRFSHRTALVCGILAGALLVLLIAALMIGEYIVTPAALIETLLGRPPERLDGFFVLGRRLPRSLVAIVVGASLAVAGAVFQSLTRNPLASPDVIGISSGASVGAVVVMLVLGGSLAQAAFGAVIGALVIAGVIVLFTARSGLHGVQLILTGVALSATAMAVVDYVLTQVFVASATTAQTWLIGSLQGRGWGDLLPALIALLLIIPLLVRAAPAARMMALGDSVSTALGVRTVRARWILLAAATLLVAVAVATAGPISFVALIAPHIARGLTGATSFLASGLVGALLLLTSDLLAQNIFPAPIPVGVVTITVGGAFFLWLLWREGARRG</sequence>
<dbReference type="InterPro" id="IPR037294">
    <property type="entry name" value="ABC_BtuC-like"/>
</dbReference>
<name>A0A0F0L153_9MICO</name>
<reference evidence="9 10" key="1">
    <citation type="submission" date="2015-02" db="EMBL/GenBank/DDBJ databases">
        <title>Draft genome sequences of ten Microbacterium spp. with emphasis on heavy metal contaminated environments.</title>
        <authorList>
            <person name="Corretto E."/>
        </authorList>
    </citation>
    <scope>NUCLEOTIDE SEQUENCE [LARGE SCALE GENOMIC DNA]</scope>
    <source>
        <strain evidence="9 10">BEL163</strain>
    </source>
</reference>
<evidence type="ECO:0000313" key="10">
    <source>
        <dbReference type="Proteomes" id="UP000033725"/>
    </source>
</evidence>
<evidence type="ECO:0000256" key="5">
    <source>
        <dbReference type="ARBA" id="ARBA00022692"/>
    </source>
</evidence>
<feature type="transmembrane region" description="Helical" evidence="8">
    <location>
        <begin position="29"/>
        <end position="49"/>
    </location>
</feature>
<feature type="transmembrane region" description="Helical" evidence="8">
    <location>
        <begin position="321"/>
        <end position="342"/>
    </location>
</feature>
<gene>
    <name evidence="9" type="primary">fepG</name>
    <name evidence="9" type="ORF">RN51_00330</name>
</gene>
<accession>A0A0F0L153</accession>
<dbReference type="RefSeq" id="WP_045262302.1">
    <property type="nucleotide sequence ID" value="NZ_JYIV01000013.1"/>
</dbReference>
<evidence type="ECO:0000256" key="2">
    <source>
        <dbReference type="ARBA" id="ARBA00007935"/>
    </source>
</evidence>
<dbReference type="CDD" id="cd06550">
    <property type="entry name" value="TM_ABC_iron-siderophores_like"/>
    <property type="match status" value="1"/>
</dbReference>
<keyword evidence="7 8" id="KW-0472">Membrane</keyword>
<organism evidence="9 10">
    <name type="scientific">Microbacterium oxydans</name>
    <dbReference type="NCBI Taxonomy" id="82380"/>
    <lineage>
        <taxon>Bacteria</taxon>
        <taxon>Bacillati</taxon>
        <taxon>Actinomycetota</taxon>
        <taxon>Actinomycetes</taxon>
        <taxon>Micrococcales</taxon>
        <taxon>Microbacteriaceae</taxon>
        <taxon>Microbacterium</taxon>
    </lineage>
</organism>
<dbReference type="PANTHER" id="PTHR30472:SF24">
    <property type="entry name" value="FERRIC ENTEROBACTIN TRANSPORT SYSTEM PERMEASE PROTEIN FEPG"/>
    <property type="match status" value="1"/>
</dbReference>